<sequence>MPGPVVVALVTLVVVVLVAGGAWWSRRQTLDRRVGSFRCDLGRGRRWSSGVAQYGAAHLYWWRFWSLAPRPARRWDRDGLTVVERRAAEPRDGAGEGYVVRCRARADGRPTEVELFMSPEAYAGLTSWIEATPLRVGPVI</sequence>
<evidence type="ECO:0000256" key="1">
    <source>
        <dbReference type="SAM" id="Phobius"/>
    </source>
</evidence>
<feature type="transmembrane region" description="Helical" evidence="1">
    <location>
        <begin position="6"/>
        <end position="24"/>
    </location>
</feature>
<keyword evidence="1" id="KW-0812">Transmembrane</keyword>
<dbReference type="EMBL" id="JAHBOH010000001">
    <property type="protein sequence ID" value="MBT0992694.1"/>
    <property type="molecule type" value="Genomic_DNA"/>
</dbReference>
<gene>
    <name evidence="2" type="ORF">KIN34_00115</name>
</gene>
<comment type="caution">
    <text evidence="2">The sequence shown here is derived from an EMBL/GenBank/DDBJ whole genome shotgun (WGS) entry which is preliminary data.</text>
</comment>
<reference evidence="2 3" key="1">
    <citation type="submission" date="2021-05" db="EMBL/GenBank/DDBJ databases">
        <title>Description of Cellulomonas sp. DKR-3 sp. nov.</title>
        <authorList>
            <person name="Dahal R.H."/>
            <person name="Chaudhary D.K."/>
        </authorList>
    </citation>
    <scope>NUCLEOTIDE SEQUENCE [LARGE SCALE GENOMIC DNA]</scope>
    <source>
        <strain evidence="2 3">DKR-3</strain>
    </source>
</reference>
<accession>A0ABS5TU83</accession>
<keyword evidence="1" id="KW-0472">Membrane</keyword>
<evidence type="ECO:0000313" key="3">
    <source>
        <dbReference type="Proteomes" id="UP000722125"/>
    </source>
</evidence>
<name>A0ABS5TU83_9CELL</name>
<protein>
    <submittedName>
        <fullName evidence="2">DUF2550 family protein</fullName>
    </submittedName>
</protein>
<dbReference type="InterPro" id="IPR019675">
    <property type="entry name" value="DUF2550"/>
</dbReference>
<keyword evidence="3" id="KW-1185">Reference proteome</keyword>
<dbReference type="Pfam" id="PF10739">
    <property type="entry name" value="DUF2550"/>
    <property type="match status" value="1"/>
</dbReference>
<dbReference type="Proteomes" id="UP000722125">
    <property type="component" value="Unassembled WGS sequence"/>
</dbReference>
<evidence type="ECO:0000313" key="2">
    <source>
        <dbReference type="EMBL" id="MBT0992694.1"/>
    </source>
</evidence>
<keyword evidence="1" id="KW-1133">Transmembrane helix</keyword>
<organism evidence="2 3">
    <name type="scientific">Cellulomonas fulva</name>
    <dbReference type="NCBI Taxonomy" id="2835530"/>
    <lineage>
        <taxon>Bacteria</taxon>
        <taxon>Bacillati</taxon>
        <taxon>Actinomycetota</taxon>
        <taxon>Actinomycetes</taxon>
        <taxon>Micrococcales</taxon>
        <taxon>Cellulomonadaceae</taxon>
        <taxon>Cellulomonas</taxon>
    </lineage>
</organism>
<proteinExistence type="predicted"/>
<dbReference type="RefSeq" id="WP_214345709.1">
    <property type="nucleotide sequence ID" value="NZ_JAHBOH010000001.1"/>
</dbReference>